<feature type="coiled-coil region" evidence="1">
    <location>
        <begin position="779"/>
        <end position="829"/>
    </location>
</feature>
<dbReference type="Proteomes" id="UP000225706">
    <property type="component" value="Unassembled WGS sequence"/>
</dbReference>
<sequence length="879" mass="99394">MDADHCSDILDNNGYQSQQDTQSESSHADDMCSNYASDGTSNMSSSSVNVENSILRYSDSDNPSDDSGSDHCQDFLEEMPLYSGSTLTSSNVDALLLAFFKKRRMSEAAKEELLKLLELALPTGSNVATSSYLFNKRHDECTLPFELKELCPNCHNKVENEHCTNSECDQEGLKVDPLRSGNSVDAVKAGTSQSQQQAVNMTIPPPPEDHVTPRSQPSLEGHVSKDNVLKAETLWTLKLITSHYSFNSSKDTSQLFSAMFPDSQIARQFACGERKAAYCCAFGLAEHFKKLLQNSVSGPFVVLFDESLNTKMQEKQMDVHVRFWNDQTNQVATRYFNSEFLGHGTADNLMDHFTKSVLESGLQAKNIIQVSMDGPSVNWKFYGELKKKVNTDYGTTLINIGSCGLHVVHNSFKRGMDATGWQVSSFLSSLYYLFKDAPARREDFVTISGSTLMPLKFVSHRWLENVPVCQRALVLWDNVADYVKATEDGRVTRPKNKSYEIVKECLKDPCFVAKLHFFKCIANQLQPFLAKYQTSKPMLPFLSDDLCMIIRSLMRRFIKSDILKDASDEQLVKIKVADQKIHVNHKKVDVGFASEKLKGTGNCKPSEKQVMEFRMESKTCLIQLLEKMLEKCPVTYSLVRHLSCLNPVKMASNKEACSEKFKKVLRLLVNAERVKEEECDTLLQQFAMFLDSIPVFGSERFANFQSAEDRVDTLFYECMANESYKSLLSVVKIILILSHGQATVERVAERIVCDHVNSVGGVLKVELSKPLLLSVKMSRQRYEKYLDQERQKKKTEQERSKRKCVLEEIDEVKKKKKRIDAEIKTLNDTADELCTKAEATAKLTFVTQANALRRSAKDKLNDLVSLDKKLSSMLEKLKE</sequence>
<dbReference type="PANTHER" id="PTHR37162">
    <property type="entry name" value="HAT FAMILY DIMERISATION DOMAINCONTAINING PROTEIN-RELATED"/>
    <property type="match status" value="1"/>
</dbReference>
<proteinExistence type="predicted"/>
<evidence type="ECO:0000313" key="4">
    <source>
        <dbReference type="Proteomes" id="UP000225706"/>
    </source>
</evidence>
<dbReference type="PANTHER" id="PTHR37162:SF11">
    <property type="match status" value="1"/>
</dbReference>
<evidence type="ECO:0000256" key="2">
    <source>
        <dbReference type="SAM" id="MobiDB-lite"/>
    </source>
</evidence>
<name>A0A2B4SVA7_STYPI</name>
<organism evidence="3 4">
    <name type="scientific">Stylophora pistillata</name>
    <name type="common">Smooth cauliflower coral</name>
    <dbReference type="NCBI Taxonomy" id="50429"/>
    <lineage>
        <taxon>Eukaryota</taxon>
        <taxon>Metazoa</taxon>
        <taxon>Cnidaria</taxon>
        <taxon>Anthozoa</taxon>
        <taxon>Hexacorallia</taxon>
        <taxon>Scleractinia</taxon>
        <taxon>Astrocoeniina</taxon>
        <taxon>Pocilloporidae</taxon>
        <taxon>Stylophora</taxon>
    </lineage>
</organism>
<dbReference type="AlphaFoldDB" id="A0A2B4SVA7"/>
<evidence type="ECO:0000256" key="1">
    <source>
        <dbReference type="SAM" id="Coils"/>
    </source>
</evidence>
<keyword evidence="1" id="KW-0175">Coiled coil</keyword>
<comment type="caution">
    <text evidence="3">The sequence shown here is derived from an EMBL/GenBank/DDBJ whole genome shotgun (WGS) entry which is preliminary data.</text>
</comment>
<dbReference type="EMBL" id="LSMT01000016">
    <property type="protein sequence ID" value="PFX33033.1"/>
    <property type="molecule type" value="Genomic_DNA"/>
</dbReference>
<gene>
    <name evidence="3" type="ORF">AWC38_SpisGene2087</name>
</gene>
<dbReference type="OrthoDB" id="5985117at2759"/>
<evidence type="ECO:0000313" key="3">
    <source>
        <dbReference type="EMBL" id="PFX33033.1"/>
    </source>
</evidence>
<protein>
    <recommendedName>
        <fullName evidence="5">DUF4371 domain-containing protein</fullName>
    </recommendedName>
</protein>
<keyword evidence="4" id="KW-1185">Reference proteome</keyword>
<reference evidence="4" key="1">
    <citation type="journal article" date="2017" name="bioRxiv">
        <title>Comparative analysis of the genomes of Stylophora pistillata and Acropora digitifera provides evidence for extensive differences between species of corals.</title>
        <authorList>
            <person name="Voolstra C.R."/>
            <person name="Li Y."/>
            <person name="Liew Y.J."/>
            <person name="Baumgarten S."/>
            <person name="Zoccola D."/>
            <person name="Flot J.-F."/>
            <person name="Tambutte S."/>
            <person name="Allemand D."/>
            <person name="Aranda M."/>
        </authorList>
    </citation>
    <scope>NUCLEOTIDE SEQUENCE [LARGE SCALE GENOMIC DNA]</scope>
</reference>
<feature type="compositionally biased region" description="Polar residues" evidence="2">
    <location>
        <begin position="13"/>
        <end position="25"/>
    </location>
</feature>
<accession>A0A2B4SVA7</accession>
<evidence type="ECO:0008006" key="5">
    <source>
        <dbReference type="Google" id="ProtNLM"/>
    </source>
</evidence>
<feature type="region of interest" description="Disordered" evidence="2">
    <location>
        <begin position="1"/>
        <end position="48"/>
    </location>
</feature>